<accession>A0A7J6WZC2</accession>
<dbReference type="EMBL" id="JABWDY010008773">
    <property type="protein sequence ID" value="KAF5201935.1"/>
    <property type="molecule type" value="Genomic_DNA"/>
</dbReference>
<comment type="caution">
    <text evidence="2">The sequence shown here is derived from an EMBL/GenBank/DDBJ whole genome shotgun (WGS) entry which is preliminary data.</text>
</comment>
<feature type="non-terminal residue" evidence="2">
    <location>
        <position position="1"/>
    </location>
</feature>
<keyword evidence="3" id="KW-1185">Reference proteome</keyword>
<feature type="region of interest" description="Disordered" evidence="1">
    <location>
        <begin position="1"/>
        <end position="45"/>
    </location>
</feature>
<organism evidence="2 3">
    <name type="scientific">Thalictrum thalictroides</name>
    <name type="common">Rue-anemone</name>
    <name type="synonym">Anemone thalictroides</name>
    <dbReference type="NCBI Taxonomy" id="46969"/>
    <lineage>
        <taxon>Eukaryota</taxon>
        <taxon>Viridiplantae</taxon>
        <taxon>Streptophyta</taxon>
        <taxon>Embryophyta</taxon>
        <taxon>Tracheophyta</taxon>
        <taxon>Spermatophyta</taxon>
        <taxon>Magnoliopsida</taxon>
        <taxon>Ranunculales</taxon>
        <taxon>Ranunculaceae</taxon>
        <taxon>Thalictroideae</taxon>
        <taxon>Thalictrum</taxon>
    </lineage>
</organism>
<sequence>TVQDSGDNMNGFDMQNHLGSTETPAEVDTNEGIEGQPVVDENNNTNLRREVEIRPTVANLDIDHTANMGINVIPAQSEAENIG</sequence>
<name>A0A7J6WZC2_THATH</name>
<dbReference type="AlphaFoldDB" id="A0A7J6WZC2"/>
<proteinExistence type="predicted"/>
<dbReference type="Proteomes" id="UP000554482">
    <property type="component" value="Unassembled WGS sequence"/>
</dbReference>
<reference evidence="2 3" key="1">
    <citation type="submission" date="2020-06" db="EMBL/GenBank/DDBJ databases">
        <title>Transcriptomic and genomic resources for Thalictrum thalictroides and T. hernandezii: Facilitating candidate gene discovery in an emerging model plant lineage.</title>
        <authorList>
            <person name="Arias T."/>
            <person name="Riano-Pachon D.M."/>
            <person name="Di Stilio V.S."/>
        </authorList>
    </citation>
    <scope>NUCLEOTIDE SEQUENCE [LARGE SCALE GENOMIC DNA]</scope>
    <source>
        <strain evidence="3">cv. WT478/WT964</strain>
        <tissue evidence="2">Leaves</tissue>
    </source>
</reference>
<gene>
    <name evidence="2" type="ORF">FRX31_008478</name>
</gene>
<evidence type="ECO:0000256" key="1">
    <source>
        <dbReference type="SAM" id="MobiDB-lite"/>
    </source>
</evidence>
<protein>
    <submittedName>
        <fullName evidence="2">Uncharacterized protein</fullName>
    </submittedName>
</protein>
<evidence type="ECO:0000313" key="3">
    <source>
        <dbReference type="Proteomes" id="UP000554482"/>
    </source>
</evidence>
<evidence type="ECO:0000313" key="2">
    <source>
        <dbReference type="EMBL" id="KAF5201935.1"/>
    </source>
</evidence>